<evidence type="ECO:0000256" key="6">
    <source>
        <dbReference type="ARBA" id="ARBA00034754"/>
    </source>
</evidence>
<comment type="similarity">
    <text evidence="6">Belongs to the DNA polymerase HolA subunit family.</text>
</comment>
<dbReference type="Proteomes" id="UP000018542">
    <property type="component" value="Chromosome"/>
</dbReference>
<dbReference type="SUPFAM" id="SSF52540">
    <property type="entry name" value="P-loop containing nucleoside triphosphate hydrolases"/>
    <property type="match status" value="1"/>
</dbReference>
<dbReference type="PANTHER" id="PTHR34388:SF1">
    <property type="entry name" value="DNA POLYMERASE III SUBUNIT DELTA"/>
    <property type="match status" value="1"/>
</dbReference>
<dbReference type="Gene3D" id="1.20.272.10">
    <property type="match status" value="1"/>
</dbReference>
<evidence type="ECO:0000313" key="8">
    <source>
        <dbReference type="EMBL" id="AHB47471.1"/>
    </source>
</evidence>
<evidence type="ECO:0000256" key="3">
    <source>
        <dbReference type="ARBA" id="ARBA00022695"/>
    </source>
</evidence>
<dbReference type="HOGENOM" id="CLU_068860_1_0_5"/>
<dbReference type="STRING" id="1029756.W911_02125"/>
<evidence type="ECO:0000256" key="2">
    <source>
        <dbReference type="ARBA" id="ARBA00022679"/>
    </source>
</evidence>
<evidence type="ECO:0000256" key="5">
    <source>
        <dbReference type="ARBA" id="ARBA00022932"/>
    </source>
</evidence>
<keyword evidence="5" id="KW-0239">DNA-directed DNA polymerase</keyword>
<dbReference type="OrthoDB" id="9804983at2"/>
<reference evidence="8 9" key="1">
    <citation type="journal article" date="2014" name="Genome Announc.">
        <title>Complete Genome Sequence of Hyphomicrobium nitrativorans Strain NL23, a Denitrifying Bacterium Isolated from Biofilm of a Methanol-Fed Denitrification System Treating Seawater at the Montreal Biodome.</title>
        <authorList>
            <person name="Martineau C."/>
            <person name="Villeneuve C."/>
            <person name="Mauffrey F."/>
            <person name="Villemur R."/>
        </authorList>
    </citation>
    <scope>NUCLEOTIDE SEQUENCE [LARGE SCALE GENOMIC DNA]</scope>
    <source>
        <strain evidence="8">NL23</strain>
    </source>
</reference>
<proteinExistence type="inferred from homology"/>
<dbReference type="GO" id="GO:0009360">
    <property type="term" value="C:DNA polymerase III complex"/>
    <property type="evidence" value="ECO:0007669"/>
    <property type="project" value="TreeGrafter"/>
</dbReference>
<dbReference type="GO" id="GO:0006261">
    <property type="term" value="P:DNA-templated DNA replication"/>
    <property type="evidence" value="ECO:0007669"/>
    <property type="project" value="TreeGrafter"/>
</dbReference>
<evidence type="ECO:0000256" key="4">
    <source>
        <dbReference type="ARBA" id="ARBA00022705"/>
    </source>
</evidence>
<gene>
    <name evidence="8" type="ORF">W911_02125</name>
</gene>
<dbReference type="InterPro" id="IPR027417">
    <property type="entry name" value="P-loop_NTPase"/>
</dbReference>
<dbReference type="EC" id="2.7.7.7" evidence="1"/>
<dbReference type="NCBIfam" id="TIGR01128">
    <property type="entry name" value="holA"/>
    <property type="match status" value="1"/>
</dbReference>
<evidence type="ECO:0000256" key="1">
    <source>
        <dbReference type="ARBA" id="ARBA00012417"/>
    </source>
</evidence>
<dbReference type="EMBL" id="CP006912">
    <property type="protein sequence ID" value="AHB47471.1"/>
    <property type="molecule type" value="Genomic_DNA"/>
</dbReference>
<sequence>MVAVKAHQAQAFLSSPDPKIRAVLFFGSDVGLVAERAAAFAKSSAARTDPAGELLRLDDADLDGNPERLIVELGTVPMFGGPKIVRVTAGRRINAAALRPLIDDAALEGMLIVEAGNLKPDEALRALFEKAAVAAAVACYADAAQDLEALIRDMVRAAGTSISADARHALVERLGADRALSRGEIEKLLLYVGSAREITLDDVEAVVGDVSELALERITFAAAAGDTSRAVGECGRAVSSGESPQAIIAALQRHFQRLHRVRAAVDSGSTLDDALRRMRPPLHFKQKDAFAAQCRLWTSARLTDALGRISTAAKAARLTSALEEALSERLAIGLAMMAREGSGRDRR</sequence>
<evidence type="ECO:0000256" key="7">
    <source>
        <dbReference type="ARBA" id="ARBA00049244"/>
    </source>
</evidence>
<protein>
    <recommendedName>
        <fullName evidence="1">DNA-directed DNA polymerase</fullName>
        <ecNumber evidence="1">2.7.7.7</ecNumber>
    </recommendedName>
</protein>
<dbReference type="GO" id="GO:0003677">
    <property type="term" value="F:DNA binding"/>
    <property type="evidence" value="ECO:0007669"/>
    <property type="project" value="InterPro"/>
</dbReference>
<dbReference type="PANTHER" id="PTHR34388">
    <property type="entry name" value="DNA POLYMERASE III SUBUNIT DELTA"/>
    <property type="match status" value="1"/>
</dbReference>
<keyword evidence="3" id="KW-0548">Nucleotidyltransferase</keyword>
<organism evidence="8 9">
    <name type="scientific">Hyphomicrobium nitrativorans NL23</name>
    <dbReference type="NCBI Taxonomy" id="1029756"/>
    <lineage>
        <taxon>Bacteria</taxon>
        <taxon>Pseudomonadati</taxon>
        <taxon>Pseudomonadota</taxon>
        <taxon>Alphaproteobacteria</taxon>
        <taxon>Hyphomicrobiales</taxon>
        <taxon>Hyphomicrobiaceae</taxon>
        <taxon>Hyphomicrobium</taxon>
    </lineage>
</organism>
<comment type="catalytic activity">
    <reaction evidence="7">
        <text>DNA(n) + a 2'-deoxyribonucleoside 5'-triphosphate = DNA(n+1) + diphosphate</text>
        <dbReference type="Rhea" id="RHEA:22508"/>
        <dbReference type="Rhea" id="RHEA-COMP:17339"/>
        <dbReference type="Rhea" id="RHEA-COMP:17340"/>
        <dbReference type="ChEBI" id="CHEBI:33019"/>
        <dbReference type="ChEBI" id="CHEBI:61560"/>
        <dbReference type="ChEBI" id="CHEBI:173112"/>
        <dbReference type="EC" id="2.7.7.7"/>
    </reaction>
</comment>
<dbReference type="PATRIC" id="fig|1029756.8.peg.452"/>
<dbReference type="Gene3D" id="1.10.8.60">
    <property type="match status" value="1"/>
</dbReference>
<keyword evidence="2" id="KW-0808">Transferase</keyword>
<dbReference type="AlphaFoldDB" id="V5S9Q4"/>
<dbReference type="InterPro" id="IPR005790">
    <property type="entry name" value="DNA_polIII_delta"/>
</dbReference>
<dbReference type="RefSeq" id="WP_023785855.1">
    <property type="nucleotide sequence ID" value="NC_022997.1"/>
</dbReference>
<keyword evidence="9" id="KW-1185">Reference proteome</keyword>
<accession>V5S9Q4</accession>
<dbReference type="SUPFAM" id="SSF48019">
    <property type="entry name" value="post-AAA+ oligomerization domain-like"/>
    <property type="match status" value="1"/>
</dbReference>
<name>V5S9Q4_9HYPH</name>
<evidence type="ECO:0000313" key="9">
    <source>
        <dbReference type="Proteomes" id="UP000018542"/>
    </source>
</evidence>
<dbReference type="InterPro" id="IPR008921">
    <property type="entry name" value="DNA_pol3_clamp-load_cplx_C"/>
</dbReference>
<keyword evidence="4" id="KW-0235">DNA replication</keyword>
<dbReference type="KEGG" id="hni:W911_02125"/>
<dbReference type="GO" id="GO:0003887">
    <property type="term" value="F:DNA-directed DNA polymerase activity"/>
    <property type="evidence" value="ECO:0007669"/>
    <property type="project" value="UniProtKB-KW"/>
</dbReference>